<dbReference type="SUPFAM" id="SSF158639">
    <property type="entry name" value="ENT-like"/>
    <property type="match status" value="1"/>
</dbReference>
<feature type="compositionally biased region" description="Polar residues" evidence="3">
    <location>
        <begin position="266"/>
        <end position="283"/>
    </location>
</feature>
<dbReference type="GO" id="GO:0005634">
    <property type="term" value="C:nucleus"/>
    <property type="evidence" value="ECO:0007669"/>
    <property type="project" value="UniProtKB-SubCell"/>
</dbReference>
<dbReference type="PANTHER" id="PTHR31917:SF5">
    <property type="entry name" value="OS02G0204500 PROTEIN"/>
    <property type="match status" value="1"/>
</dbReference>
<dbReference type="OrthoDB" id="663550at2759"/>
<dbReference type="InterPro" id="IPR008395">
    <property type="entry name" value="Agenet-like_dom"/>
</dbReference>
<dbReference type="InterPro" id="IPR036142">
    <property type="entry name" value="ENT_dom-like_sf"/>
</dbReference>
<accession>A0A4Y7IXQ4</accession>
<evidence type="ECO:0000313" key="5">
    <source>
        <dbReference type="EMBL" id="RZC53673.1"/>
    </source>
</evidence>
<dbReference type="PROSITE" id="PS51138">
    <property type="entry name" value="ENT"/>
    <property type="match status" value="1"/>
</dbReference>
<reference evidence="5 6" key="1">
    <citation type="journal article" date="2018" name="Science">
        <title>The opium poppy genome and morphinan production.</title>
        <authorList>
            <person name="Guo L."/>
            <person name="Winzer T."/>
            <person name="Yang X."/>
            <person name="Li Y."/>
            <person name="Ning Z."/>
            <person name="He Z."/>
            <person name="Teodor R."/>
            <person name="Lu Y."/>
            <person name="Bowser T.A."/>
            <person name="Graham I.A."/>
            <person name="Ye K."/>
        </authorList>
    </citation>
    <scope>NUCLEOTIDE SEQUENCE [LARGE SCALE GENOMIC DNA]</scope>
    <source>
        <strain evidence="6">cv. HN1</strain>
        <tissue evidence="5">Leaves</tissue>
    </source>
</reference>
<dbReference type="PANTHER" id="PTHR31917">
    <property type="entry name" value="AGENET DOMAIN-CONTAINING PROTEIN-RELATED"/>
    <property type="match status" value="1"/>
</dbReference>
<evidence type="ECO:0000256" key="2">
    <source>
        <dbReference type="ARBA" id="ARBA00023242"/>
    </source>
</evidence>
<keyword evidence="6" id="KW-1185">Reference proteome</keyword>
<feature type="compositionally biased region" description="Low complexity" evidence="3">
    <location>
        <begin position="290"/>
        <end position="303"/>
    </location>
</feature>
<gene>
    <name evidence="5" type="ORF">C5167_012530</name>
</gene>
<feature type="domain" description="ENT" evidence="4">
    <location>
        <begin position="347"/>
        <end position="404"/>
    </location>
</feature>
<comment type="subcellular location">
    <subcellularLocation>
        <location evidence="1">Nucleus</location>
    </subcellularLocation>
</comment>
<dbReference type="Gramene" id="RZC53673">
    <property type="protein sequence ID" value="RZC53673"/>
    <property type="gene ID" value="C5167_012530"/>
</dbReference>
<feature type="region of interest" description="Disordered" evidence="3">
    <location>
        <begin position="265"/>
        <end position="309"/>
    </location>
</feature>
<dbReference type="STRING" id="3469.A0A4Y7IXQ4"/>
<organism evidence="5 6">
    <name type="scientific">Papaver somniferum</name>
    <name type="common">Opium poppy</name>
    <dbReference type="NCBI Taxonomy" id="3469"/>
    <lineage>
        <taxon>Eukaryota</taxon>
        <taxon>Viridiplantae</taxon>
        <taxon>Streptophyta</taxon>
        <taxon>Embryophyta</taxon>
        <taxon>Tracheophyta</taxon>
        <taxon>Spermatophyta</taxon>
        <taxon>Magnoliopsida</taxon>
        <taxon>Ranunculales</taxon>
        <taxon>Papaveraceae</taxon>
        <taxon>Papaveroideae</taxon>
        <taxon>Papaver</taxon>
    </lineage>
</organism>
<dbReference type="Pfam" id="PF05641">
    <property type="entry name" value="Agenet"/>
    <property type="match status" value="1"/>
</dbReference>
<sequence>MRFKKGSKVEVLSKEEVPSGAWRCAEILWGNGHNYDVKYDWSPGSTGSPLMGRVSRKHIRPCPPSVGDSVDWLPGDLVEVLDNISWKIATVLKVMNRDYFLVRLLESSQELSVQKSFLRVRQSWQHDRWVIVGNGSVITEDGKPNNVSTARFYQTSCQIPGAVRKVKVKRCVGDNNLVGCQESNVISSGALKRESPYATSQVEGNTEAGRKFRAVGTDGRRQRMVSERPSFQEKVVAAAFPQYLLGEKHMHASFTNRSRFSEMNVGRTQQSGDIGNFSQTGLESNDADGSDCSSVGSCGSTGDSRSKFPFHSLTSPTKDSDSSFSDAESFCGWGYEKEDSHPSKEELAAEIHRLELHAYRCTMEALYASGPLSWEQEELVTNLRLSLNISNDEHLMELKNLVSA</sequence>
<evidence type="ECO:0000259" key="4">
    <source>
        <dbReference type="PROSITE" id="PS51138"/>
    </source>
</evidence>
<dbReference type="Pfam" id="PF03735">
    <property type="entry name" value="ENT"/>
    <property type="match status" value="1"/>
</dbReference>
<proteinExistence type="predicted"/>
<dbReference type="InterPro" id="IPR005491">
    <property type="entry name" value="ENT_dom"/>
</dbReference>
<dbReference type="EMBL" id="CM010717">
    <property type="protein sequence ID" value="RZC53673.1"/>
    <property type="molecule type" value="Genomic_DNA"/>
</dbReference>
<dbReference type="SMART" id="SM01191">
    <property type="entry name" value="ENT"/>
    <property type="match status" value="1"/>
</dbReference>
<dbReference type="SMART" id="SM00743">
    <property type="entry name" value="Agenet"/>
    <property type="match status" value="2"/>
</dbReference>
<evidence type="ECO:0000256" key="1">
    <source>
        <dbReference type="ARBA" id="ARBA00004123"/>
    </source>
</evidence>
<protein>
    <recommendedName>
        <fullName evidence="4">ENT domain-containing protein</fullName>
    </recommendedName>
</protein>
<dbReference type="Proteomes" id="UP000316621">
    <property type="component" value="Chromosome 3"/>
</dbReference>
<dbReference type="AlphaFoldDB" id="A0A4Y7IXQ4"/>
<dbReference type="OMA" id="DNEWIMI"/>
<keyword evidence="2" id="KW-0539">Nucleus</keyword>
<evidence type="ECO:0000313" key="6">
    <source>
        <dbReference type="Proteomes" id="UP000316621"/>
    </source>
</evidence>
<dbReference type="InterPro" id="IPR014002">
    <property type="entry name" value="Agenet_dom_plant"/>
</dbReference>
<name>A0A4Y7IXQ4_PAPSO</name>
<dbReference type="Gene3D" id="1.10.1240.40">
    <property type="entry name" value="ENT domain"/>
    <property type="match status" value="1"/>
</dbReference>
<evidence type="ECO:0000256" key="3">
    <source>
        <dbReference type="SAM" id="MobiDB-lite"/>
    </source>
</evidence>